<feature type="domain" description="NAD(P)-binding" evidence="2">
    <location>
        <begin position="38"/>
        <end position="176"/>
    </location>
</feature>
<name>D7A582_ANCN5</name>
<dbReference type="RefSeq" id="WP_013167474.1">
    <property type="nucleotide sequence ID" value="NC_014217.1"/>
</dbReference>
<evidence type="ECO:0000313" key="4">
    <source>
        <dbReference type="Proteomes" id="UP000006633"/>
    </source>
</evidence>
<dbReference type="Proteomes" id="UP000006633">
    <property type="component" value="Chromosome"/>
</dbReference>
<dbReference type="Gene3D" id="3.40.50.720">
    <property type="entry name" value="NAD(P)-binding Rossmann-like Domain"/>
    <property type="match status" value="1"/>
</dbReference>
<dbReference type="HOGENOM" id="CLU_007383_5_2_5"/>
<protein>
    <submittedName>
        <fullName evidence="3">dTDP-4-dehydrorhamnose reductase</fullName>
    </submittedName>
</protein>
<dbReference type="EMBL" id="CP002026">
    <property type="protein sequence ID" value="ADH89970.1"/>
    <property type="molecule type" value="Genomic_DNA"/>
</dbReference>
<evidence type="ECO:0000256" key="1">
    <source>
        <dbReference type="ARBA" id="ARBA00022857"/>
    </source>
</evidence>
<keyword evidence="4" id="KW-1185">Reference proteome</keyword>
<evidence type="ECO:0000259" key="2">
    <source>
        <dbReference type="Pfam" id="PF13460"/>
    </source>
</evidence>
<dbReference type="PANTHER" id="PTHR42748:SF3">
    <property type="entry name" value="BLL4366 PROTEIN"/>
    <property type="match status" value="1"/>
</dbReference>
<organism evidence="3 4">
    <name type="scientific">Ancylobacter novellus (strain ATCC 8093 / DSM 506 / JCM 20403 / CCM 1077 / IAM 12100 / NBRC 12443 / NCIMB 10456)</name>
    <name type="common">Starkeya novella</name>
    <dbReference type="NCBI Taxonomy" id="639283"/>
    <lineage>
        <taxon>Bacteria</taxon>
        <taxon>Pseudomonadati</taxon>
        <taxon>Pseudomonadota</taxon>
        <taxon>Alphaproteobacteria</taxon>
        <taxon>Hyphomicrobiales</taxon>
        <taxon>Xanthobacteraceae</taxon>
        <taxon>Ancylobacter</taxon>
    </lineage>
</organism>
<sequence>MNAKKAVIIGGTGLIGSKLARLLALKGLDVVAAAPNTGVNSVTGQGVAETLKGADILVDVSNAMSFDPSEVRAFFETSGRNLTTAAAVAGVSHYVVLSIVGTDRMPDNGYFQGKLVQEEIVAASGLPYTIVRSTQFFEFLGPIADSYTKEGEVKLSGGQFQPIAADNVAGFLADVALEAPHNGRVEIGGPVRAPFDRVVDHYLRGRGDVRSVKRDADTDYFGGHVEPLSLVPLGEYRVGALDLDSWLAAQTTSH</sequence>
<dbReference type="AlphaFoldDB" id="D7A582"/>
<reference evidence="3 4" key="1">
    <citation type="journal article" date="2012" name="Stand. Genomic Sci.">
        <title>Complete genome sequence of the facultatively chemolithoautotrophic and methylotrophic alpha Proteobacterium Starkeya novella type strain (ATCC 8093(T)).</title>
        <authorList>
            <person name="Kappler U."/>
            <person name="Davenport K."/>
            <person name="Beatson S."/>
            <person name="Lucas S."/>
            <person name="Lapidus A."/>
            <person name="Copeland A."/>
            <person name="Berry K.W."/>
            <person name="Glavina Del Rio T."/>
            <person name="Hammon N."/>
            <person name="Dalin E."/>
            <person name="Tice H."/>
            <person name="Pitluck S."/>
            <person name="Richardson P."/>
            <person name="Bruce D."/>
            <person name="Goodwin L.A."/>
            <person name="Han C."/>
            <person name="Tapia R."/>
            <person name="Detter J.C."/>
            <person name="Chang Y.J."/>
            <person name="Jeffries C.D."/>
            <person name="Land M."/>
            <person name="Hauser L."/>
            <person name="Kyrpides N.C."/>
            <person name="Goker M."/>
            <person name="Ivanova N."/>
            <person name="Klenk H.P."/>
            <person name="Woyke T."/>
        </authorList>
    </citation>
    <scope>NUCLEOTIDE SEQUENCE [LARGE SCALE GENOMIC DNA]</scope>
    <source>
        <strain evidence="4">ATCC 8093 / DSM 506 / JCM 20403 / CCM 1077 / IAM 12100 / NBRC 12443 / NCIMB 10456</strain>
    </source>
</reference>
<dbReference type="STRING" id="639283.Snov_2681"/>
<accession>D7A582</accession>
<dbReference type="SUPFAM" id="SSF51735">
    <property type="entry name" value="NAD(P)-binding Rossmann-fold domains"/>
    <property type="match status" value="1"/>
</dbReference>
<dbReference type="PANTHER" id="PTHR42748">
    <property type="entry name" value="NITROGEN METABOLITE REPRESSION PROTEIN NMRA FAMILY MEMBER"/>
    <property type="match status" value="1"/>
</dbReference>
<proteinExistence type="predicted"/>
<dbReference type="KEGG" id="sno:Snov_2681"/>
<dbReference type="InterPro" id="IPR036291">
    <property type="entry name" value="NAD(P)-bd_dom_sf"/>
</dbReference>
<dbReference type="Pfam" id="PF13460">
    <property type="entry name" value="NAD_binding_10"/>
    <property type="match status" value="1"/>
</dbReference>
<dbReference type="OrthoDB" id="9771302at2"/>
<gene>
    <name evidence="3" type="ordered locus">Snov_2681</name>
</gene>
<evidence type="ECO:0000313" key="3">
    <source>
        <dbReference type="EMBL" id="ADH89970.1"/>
    </source>
</evidence>
<dbReference type="InterPro" id="IPR016040">
    <property type="entry name" value="NAD(P)-bd_dom"/>
</dbReference>
<dbReference type="eggNOG" id="COG0702">
    <property type="taxonomic scope" value="Bacteria"/>
</dbReference>
<dbReference type="InterPro" id="IPR051164">
    <property type="entry name" value="NmrA-like_oxidored"/>
</dbReference>
<keyword evidence="1" id="KW-0521">NADP</keyword>